<dbReference type="EMBL" id="NJGI01000001">
    <property type="protein sequence ID" value="PGH22835.1"/>
    <property type="molecule type" value="Genomic_DNA"/>
</dbReference>
<dbReference type="Proteomes" id="UP000222862">
    <property type="component" value="Unassembled WGS sequence"/>
</dbReference>
<dbReference type="AlphaFoldDB" id="A0A2B7YNF2"/>
<name>A0A2B7YNF2_FUSNP</name>
<evidence type="ECO:0000313" key="2">
    <source>
        <dbReference type="EMBL" id="PGH21248.1"/>
    </source>
</evidence>
<evidence type="ECO:0000313" key="1">
    <source>
        <dbReference type="EMBL" id="PGH20701.1"/>
    </source>
</evidence>
<evidence type="ECO:0000313" key="3">
    <source>
        <dbReference type="EMBL" id="PGH22835.1"/>
    </source>
</evidence>
<sequence length="63" mass="7408">MAVLTPPTYQPPRLEGILKNTYLEVSFPLRCFQRLSIPNVTTQLCHWRDNWYIRGLSIPVLSY</sequence>
<organism evidence="3 4">
    <name type="scientific">Fusobacterium nucleatum subsp. polymorphum</name>
    <name type="common">Fusobacterium polymorphum</name>
    <dbReference type="NCBI Taxonomy" id="76857"/>
    <lineage>
        <taxon>Bacteria</taxon>
        <taxon>Fusobacteriati</taxon>
        <taxon>Fusobacteriota</taxon>
        <taxon>Fusobacteriia</taxon>
        <taxon>Fusobacteriales</taxon>
        <taxon>Fusobacteriaceae</taxon>
        <taxon>Fusobacterium</taxon>
    </lineage>
</organism>
<proteinExistence type="predicted"/>
<protein>
    <submittedName>
        <fullName evidence="3">Uncharacterized protein</fullName>
    </submittedName>
</protein>
<comment type="caution">
    <text evidence="3">The sequence shown here is derived from an EMBL/GenBank/DDBJ whole genome shotgun (WGS) entry which is preliminary data.</text>
</comment>
<evidence type="ECO:0000313" key="4">
    <source>
        <dbReference type="Proteomes" id="UP000222862"/>
    </source>
</evidence>
<dbReference type="EMBL" id="NJGI01000004">
    <property type="protein sequence ID" value="PGH21248.1"/>
    <property type="molecule type" value="Genomic_DNA"/>
</dbReference>
<accession>A0A2B7YNF2</accession>
<reference evidence="3 4" key="1">
    <citation type="submission" date="2017-06" db="EMBL/GenBank/DDBJ databases">
        <title>Genome sequencing of Fusobacterium nucleatum subsp. polymorphum KCOM 1232 (=ChDC F37).</title>
        <authorList>
            <person name="Kook J.-K."/>
            <person name="Park S.-N."/>
            <person name="Lim Y.K."/>
            <person name="Roh H."/>
        </authorList>
    </citation>
    <scope>NUCLEOTIDE SEQUENCE [LARGE SCALE GENOMIC DNA]</scope>
    <source>
        <strain evidence="3">KCOM 1232</strain>
        <strain evidence="4">KCOM 1232 ( ChDC F37)</strain>
    </source>
</reference>
<gene>
    <name evidence="3" type="ORF">RN96_02135</name>
    <name evidence="2" type="ORF">RN96_08120</name>
    <name evidence="1" type="ORF">RN96_10805</name>
</gene>
<dbReference type="EMBL" id="NJGI01000005">
    <property type="protein sequence ID" value="PGH20701.1"/>
    <property type="molecule type" value="Genomic_DNA"/>
</dbReference>